<gene>
    <name evidence="2" type="ORF">PACILC2_07190</name>
</gene>
<evidence type="ECO:0000256" key="1">
    <source>
        <dbReference type="SAM" id="MobiDB-lite"/>
    </source>
</evidence>
<dbReference type="EMBL" id="BOVJ01000021">
    <property type="protein sequence ID" value="GIQ62151.1"/>
    <property type="molecule type" value="Genomic_DNA"/>
</dbReference>
<evidence type="ECO:0000313" key="2">
    <source>
        <dbReference type="EMBL" id="GIQ62151.1"/>
    </source>
</evidence>
<accession>A0ABQ4N1U5</accession>
<sequence length="296" mass="34923">MMENEQTFTIDQYRAMRESGIDPYAALEAEGEQADAASAEEFEEPTEPIEEDTPVDEQEEPVEEPEDEEPIELPENQKTAFQKALEREKRKAREEAQKRVREQLESEYNPYKRFFEQLGMDPETAMKAIEQNKLQQEAQRLAEQNGWTEQETEWWLRQQQLEREQTEMRVSLRVYELADSPNYPGIKQMKGPIVEFIRKNPHATVEQAYYAVGGEPLLQQLRREAEQRQIAKRQQPKRTVVTDTQTMPTGPAPLTPEDLQFMRYTGMSEAEVRKLKEADFQNLEQYRKWKQFQGRK</sequence>
<proteinExistence type="predicted"/>
<feature type="region of interest" description="Disordered" evidence="1">
    <location>
        <begin position="232"/>
        <end position="257"/>
    </location>
</feature>
<evidence type="ECO:0000313" key="3">
    <source>
        <dbReference type="Proteomes" id="UP000680304"/>
    </source>
</evidence>
<reference evidence="2 3" key="1">
    <citation type="submission" date="2021-04" db="EMBL/GenBank/DDBJ databases">
        <title>Draft genome sequence of Paenibacillus cisolokensis, LC2-13A.</title>
        <authorList>
            <person name="Uke A."/>
            <person name="Chhe C."/>
            <person name="Baramee S."/>
            <person name="Kosugi A."/>
        </authorList>
    </citation>
    <scope>NUCLEOTIDE SEQUENCE [LARGE SCALE GENOMIC DNA]</scope>
    <source>
        <strain evidence="2 3">LC2-13A</strain>
    </source>
</reference>
<name>A0ABQ4N1U5_9BACL</name>
<feature type="compositionally biased region" description="Basic and acidic residues" evidence="1">
    <location>
        <begin position="84"/>
        <end position="101"/>
    </location>
</feature>
<comment type="caution">
    <text evidence="2">The sequence shown here is derived from an EMBL/GenBank/DDBJ whole genome shotgun (WGS) entry which is preliminary data.</text>
</comment>
<dbReference type="RefSeq" id="WP_213527472.1">
    <property type="nucleotide sequence ID" value="NZ_BOVJ01000021.1"/>
</dbReference>
<organism evidence="2 3">
    <name type="scientific">Paenibacillus cisolokensis</name>
    <dbReference type="NCBI Taxonomy" id="1658519"/>
    <lineage>
        <taxon>Bacteria</taxon>
        <taxon>Bacillati</taxon>
        <taxon>Bacillota</taxon>
        <taxon>Bacilli</taxon>
        <taxon>Bacillales</taxon>
        <taxon>Paenibacillaceae</taxon>
        <taxon>Paenibacillus</taxon>
    </lineage>
</organism>
<protein>
    <submittedName>
        <fullName evidence="2">Uncharacterized protein</fullName>
    </submittedName>
</protein>
<feature type="compositionally biased region" description="Acidic residues" evidence="1">
    <location>
        <begin position="29"/>
        <end position="72"/>
    </location>
</feature>
<dbReference type="Proteomes" id="UP000680304">
    <property type="component" value="Unassembled WGS sequence"/>
</dbReference>
<keyword evidence="3" id="KW-1185">Reference proteome</keyword>
<feature type="region of interest" description="Disordered" evidence="1">
    <location>
        <begin position="82"/>
        <end position="101"/>
    </location>
</feature>
<feature type="region of interest" description="Disordered" evidence="1">
    <location>
        <begin position="21"/>
        <end position="77"/>
    </location>
</feature>